<dbReference type="Proteomes" id="UP000195402">
    <property type="component" value="Unassembled WGS sequence"/>
</dbReference>
<dbReference type="STRING" id="56857.A0A200QL19"/>
<dbReference type="OrthoDB" id="1875420at2759"/>
<reference evidence="2 3" key="1">
    <citation type="journal article" date="2017" name="Mol. Plant">
        <title>The Genome of Medicinal Plant Macleaya cordata Provides New Insights into Benzylisoquinoline Alkaloids Metabolism.</title>
        <authorList>
            <person name="Liu X."/>
            <person name="Liu Y."/>
            <person name="Huang P."/>
            <person name="Ma Y."/>
            <person name="Qing Z."/>
            <person name="Tang Q."/>
            <person name="Cao H."/>
            <person name="Cheng P."/>
            <person name="Zheng Y."/>
            <person name="Yuan Z."/>
            <person name="Zhou Y."/>
            <person name="Liu J."/>
            <person name="Tang Z."/>
            <person name="Zhuo Y."/>
            <person name="Zhang Y."/>
            <person name="Yu L."/>
            <person name="Huang J."/>
            <person name="Yang P."/>
            <person name="Peng Q."/>
            <person name="Zhang J."/>
            <person name="Jiang W."/>
            <person name="Zhang Z."/>
            <person name="Lin K."/>
            <person name="Ro D.K."/>
            <person name="Chen X."/>
            <person name="Xiong X."/>
            <person name="Shang Y."/>
            <person name="Huang S."/>
            <person name="Zeng J."/>
        </authorList>
    </citation>
    <scope>NUCLEOTIDE SEQUENCE [LARGE SCALE GENOMIC DNA]</scope>
    <source>
        <strain evidence="3">cv. BLH2017</strain>
        <tissue evidence="2">Root</tissue>
    </source>
</reference>
<evidence type="ECO:0000313" key="2">
    <source>
        <dbReference type="EMBL" id="OVA11213.1"/>
    </source>
</evidence>
<feature type="compositionally biased region" description="Polar residues" evidence="1">
    <location>
        <begin position="164"/>
        <end position="177"/>
    </location>
</feature>
<sequence>MEFPGGVTKSFTNTDDHDHKAGEQITLELLDEFWFFENLFHSRPRMFMSTTDLWNSIQKMEIENQDAKKSSSSTTDISKENGFGHHNFLRTPSLPPSIGREKAVQEKELNRRSRKLTRQASLSSSKIVPQQRGSEVLYYNQHSSDPIYHMSNNIQEMGLDNKGASGSSMPINSSKESSPVRHNLLRTPSLPSSREDKEFLRRSSKLTRQASLSSSDISPPIHIPKVGLQPATRSPAIPRHRTRKEAKIEGLIKDNKNPPCPTKEVIRRSLSYKKSSSSKIDLEVEEVQGFKDLGFVFDKEEINKSLANIIPGLQEKKQVDHEEDEDEKNKTRRPYLSEAWLVQPSKPTVPNWVDRRSSGDMKEQLKFWARAVASNVRQEC</sequence>
<feature type="region of interest" description="Disordered" evidence="1">
    <location>
        <begin position="157"/>
        <end position="233"/>
    </location>
</feature>
<dbReference type="OMA" id="IMEMKRR"/>
<dbReference type="PANTHER" id="PTHR33785:SF5">
    <property type="entry name" value="SERINE_ARGININE REPETITIVE MATRIX PROTEIN"/>
    <property type="match status" value="1"/>
</dbReference>
<dbReference type="FunCoup" id="A0A200QL19">
    <property type="interactions" value="92"/>
</dbReference>
<feature type="compositionally biased region" description="Low complexity" evidence="1">
    <location>
        <begin position="211"/>
        <end position="224"/>
    </location>
</feature>
<protein>
    <submittedName>
        <fullName evidence="2">Uncharacterized protein</fullName>
    </submittedName>
</protein>
<keyword evidence="3" id="KW-1185">Reference proteome</keyword>
<comment type="caution">
    <text evidence="2">The sequence shown here is derived from an EMBL/GenBank/DDBJ whole genome shotgun (WGS) entry which is preliminary data.</text>
</comment>
<feature type="region of interest" description="Disordered" evidence="1">
    <location>
        <begin position="64"/>
        <end position="128"/>
    </location>
</feature>
<feature type="compositionally biased region" description="Polar residues" evidence="1">
    <location>
        <begin position="118"/>
        <end position="128"/>
    </location>
</feature>
<evidence type="ECO:0000313" key="3">
    <source>
        <dbReference type="Proteomes" id="UP000195402"/>
    </source>
</evidence>
<proteinExistence type="predicted"/>
<dbReference type="EMBL" id="MVGT01001723">
    <property type="protein sequence ID" value="OVA11213.1"/>
    <property type="molecule type" value="Genomic_DNA"/>
</dbReference>
<gene>
    <name evidence="2" type="ORF">BVC80_8687g3</name>
</gene>
<dbReference type="PANTHER" id="PTHR33785">
    <property type="entry name" value="OS06G0550800 PROTEIN"/>
    <property type="match status" value="1"/>
</dbReference>
<accession>A0A200QL19</accession>
<feature type="compositionally biased region" description="Basic and acidic residues" evidence="1">
    <location>
        <begin position="99"/>
        <end position="111"/>
    </location>
</feature>
<name>A0A200QL19_MACCD</name>
<dbReference type="InParanoid" id="A0A200QL19"/>
<evidence type="ECO:0000256" key="1">
    <source>
        <dbReference type="SAM" id="MobiDB-lite"/>
    </source>
</evidence>
<dbReference type="AlphaFoldDB" id="A0A200QL19"/>
<organism evidence="2 3">
    <name type="scientific">Macleaya cordata</name>
    <name type="common">Five-seeded plume-poppy</name>
    <name type="synonym">Bocconia cordata</name>
    <dbReference type="NCBI Taxonomy" id="56857"/>
    <lineage>
        <taxon>Eukaryota</taxon>
        <taxon>Viridiplantae</taxon>
        <taxon>Streptophyta</taxon>
        <taxon>Embryophyta</taxon>
        <taxon>Tracheophyta</taxon>
        <taxon>Spermatophyta</taxon>
        <taxon>Magnoliopsida</taxon>
        <taxon>Ranunculales</taxon>
        <taxon>Papaveraceae</taxon>
        <taxon>Papaveroideae</taxon>
        <taxon>Macleaya</taxon>
    </lineage>
</organism>